<accession>A0A7C4H0X1</accession>
<gene>
    <name evidence="1" type="ORF">ENU21_04100</name>
</gene>
<proteinExistence type="predicted"/>
<dbReference type="AlphaFoldDB" id="A0A7C4H0X1"/>
<evidence type="ECO:0000313" key="1">
    <source>
        <dbReference type="EMBL" id="HGM46919.1"/>
    </source>
</evidence>
<comment type="caution">
    <text evidence="1">The sequence shown here is derived from an EMBL/GenBank/DDBJ whole genome shotgun (WGS) entry which is preliminary data.</text>
</comment>
<reference evidence="1" key="1">
    <citation type="journal article" date="2020" name="mSystems">
        <title>Genome- and Community-Level Interaction Insights into Carbon Utilization and Element Cycling Functions of Hydrothermarchaeota in Hydrothermal Sediment.</title>
        <authorList>
            <person name="Zhou Z."/>
            <person name="Liu Y."/>
            <person name="Xu W."/>
            <person name="Pan J."/>
            <person name="Luo Z.H."/>
            <person name="Li M."/>
        </authorList>
    </citation>
    <scope>NUCLEOTIDE SEQUENCE</scope>
    <source>
        <strain evidence="1">SpSt-649</strain>
    </source>
</reference>
<dbReference type="EMBL" id="DTBQ01000112">
    <property type="protein sequence ID" value="HGM46919.1"/>
    <property type="molecule type" value="Genomic_DNA"/>
</dbReference>
<name>A0A7C4H0X1_THEPE</name>
<sequence>MGGKPAPLLVALLVLAASMAVLAAAEPQPPSLLRSWVGKPPGVTEVVAVSAGELIISDPADDQYKFYRPDWNWPITSDLDLLEARFYSDGGNLYLRFKLSTLKSEYCPYIMVPIDFTPDDPTDGFSEWLPDWSDARLAWRWVAIIGINLGKGGQPFVFYQSWSPTFTGQLALDKSSGVIEAVVPLTSLPGFPKSGRVRLTVVVFANDYGGIWDPGKYNAYDPRTGIFISEDLYAPNVYDTIGLARTWDEVYGSWAKGIREVAPYVVVELSNGVFAGAPKLERMLSYANTLAKRTVIWKVWSVSDPADDQYKFYRPDWNWPITSDLDLREVTLWSDGANLRLRFKLSTLQNSYCPYIMVPIDFTPDDPTDGFSEWLPDWSDTRLPWKWDAIIGVNLGKGGQPFVFYQSWSPTFTGSLSIDASSGVIEVSIPLSALPGLRIYKGVAPMRLTVITFANSFGGIWDPGKNNAYDPATGKTITENDYASTAYDVGGQSPTWELLYGGWATGDYTVDTSFTIAIAV</sequence>
<dbReference type="Gene3D" id="2.60.40.1190">
    <property type="match status" value="2"/>
</dbReference>
<protein>
    <submittedName>
        <fullName evidence="1">Uncharacterized protein</fullName>
    </submittedName>
</protein>
<organism evidence="1">
    <name type="scientific">Thermofilum pendens</name>
    <dbReference type="NCBI Taxonomy" id="2269"/>
    <lineage>
        <taxon>Archaea</taxon>
        <taxon>Thermoproteota</taxon>
        <taxon>Thermoprotei</taxon>
        <taxon>Thermofilales</taxon>
        <taxon>Thermofilaceae</taxon>
        <taxon>Thermofilum</taxon>
    </lineage>
</organism>